<evidence type="ECO:0000313" key="3">
    <source>
        <dbReference type="Proteomes" id="UP000679307"/>
    </source>
</evidence>
<evidence type="ECO:0000313" key="2">
    <source>
        <dbReference type="EMBL" id="QVT79440.1"/>
    </source>
</evidence>
<evidence type="ECO:0008006" key="4">
    <source>
        <dbReference type="Google" id="ProtNLM"/>
    </source>
</evidence>
<reference evidence="2 3" key="1">
    <citation type="submission" date="2021-05" db="EMBL/GenBank/DDBJ databases">
        <title>Complete genome of Nocardioides aquaticus KCTC 9944T isolated from meromictic and hypersaline Ekho Lake, Antarctica.</title>
        <authorList>
            <person name="Hwang K."/>
            <person name="Kim K.M."/>
            <person name="Choe H."/>
        </authorList>
    </citation>
    <scope>NUCLEOTIDE SEQUENCE [LARGE SCALE GENOMIC DNA]</scope>
    <source>
        <strain evidence="2 3">KCTC 9944</strain>
    </source>
</reference>
<keyword evidence="1" id="KW-0812">Transmembrane</keyword>
<dbReference type="Proteomes" id="UP000679307">
    <property type="component" value="Chromosome"/>
</dbReference>
<feature type="transmembrane region" description="Helical" evidence="1">
    <location>
        <begin position="43"/>
        <end position="64"/>
    </location>
</feature>
<accession>A0ABX8EFZ5</accession>
<proteinExistence type="predicted"/>
<dbReference type="EMBL" id="CP075371">
    <property type="protein sequence ID" value="QVT79440.1"/>
    <property type="molecule type" value="Genomic_DNA"/>
</dbReference>
<keyword evidence="1" id="KW-0472">Membrane</keyword>
<protein>
    <recommendedName>
        <fullName evidence="4">DUF5667 domain-containing protein</fullName>
    </recommendedName>
</protein>
<keyword evidence="3" id="KW-1185">Reference proteome</keyword>
<name>A0ABX8EFZ5_9ACTN</name>
<sequence length="201" mass="20405">MTTDLDSFEGRLLADLRAEVAERAAAGAAVPRRDGPGPGRRRVAAVLAAAAAVVATAVAVPALVGPSPAYAVGEGPGGTIEVEIDRLEDAAGLEQALEEEGVAADVQYLGTDLQCQDDRYRDAPSAPGSRTTFEVGTGGLRVVLDRRDVVEGRTVVIAASTTSPGGVDENGIEDLGGAYGEVGIARGPVAPCEPEPNDSSL</sequence>
<organism evidence="2 3">
    <name type="scientific">Nocardioides aquaticus</name>
    <dbReference type="NCBI Taxonomy" id="160826"/>
    <lineage>
        <taxon>Bacteria</taxon>
        <taxon>Bacillati</taxon>
        <taxon>Actinomycetota</taxon>
        <taxon>Actinomycetes</taxon>
        <taxon>Propionibacteriales</taxon>
        <taxon>Nocardioidaceae</taxon>
        <taxon>Nocardioides</taxon>
    </lineage>
</organism>
<dbReference type="RefSeq" id="WP_214058902.1">
    <property type="nucleotide sequence ID" value="NZ_CP075371.1"/>
</dbReference>
<evidence type="ECO:0000256" key="1">
    <source>
        <dbReference type="SAM" id="Phobius"/>
    </source>
</evidence>
<gene>
    <name evidence="2" type="ORF">ENKNEFLB_01821</name>
</gene>
<keyword evidence="1" id="KW-1133">Transmembrane helix</keyword>